<dbReference type="InterPro" id="IPR013154">
    <property type="entry name" value="ADH-like_N"/>
</dbReference>
<evidence type="ECO:0000313" key="4">
    <source>
        <dbReference type="EMBL" id="GAA4328364.1"/>
    </source>
</evidence>
<dbReference type="NCBIfam" id="TIGR02824">
    <property type="entry name" value="quinone_pig3"/>
    <property type="match status" value="1"/>
</dbReference>
<dbReference type="Proteomes" id="UP001500582">
    <property type="component" value="Unassembled WGS sequence"/>
</dbReference>
<dbReference type="InterPro" id="IPR014189">
    <property type="entry name" value="Quinone_OxRdtase_PIG3"/>
</dbReference>
<reference evidence="5" key="1">
    <citation type="journal article" date="2019" name="Int. J. Syst. Evol. Microbiol.">
        <title>The Global Catalogue of Microorganisms (GCM) 10K type strain sequencing project: providing services to taxonomists for standard genome sequencing and annotation.</title>
        <authorList>
            <consortium name="The Broad Institute Genomics Platform"/>
            <consortium name="The Broad Institute Genome Sequencing Center for Infectious Disease"/>
            <person name="Wu L."/>
            <person name="Ma J."/>
        </authorList>
    </citation>
    <scope>NUCLEOTIDE SEQUENCE [LARGE SCALE GENOMIC DNA]</scope>
    <source>
        <strain evidence="5">JCM 17705</strain>
    </source>
</reference>
<dbReference type="InterPro" id="IPR036291">
    <property type="entry name" value="NAD(P)-bd_dom_sf"/>
</dbReference>
<dbReference type="PANTHER" id="PTHR48106">
    <property type="entry name" value="QUINONE OXIDOREDUCTASE PIG3-RELATED"/>
    <property type="match status" value="1"/>
</dbReference>
<dbReference type="Gene3D" id="3.90.180.10">
    <property type="entry name" value="Medium-chain alcohol dehydrogenases, catalytic domain"/>
    <property type="match status" value="1"/>
</dbReference>
<dbReference type="InterPro" id="IPR020843">
    <property type="entry name" value="ER"/>
</dbReference>
<comment type="caution">
    <text evidence="4">The sequence shown here is derived from an EMBL/GenBank/DDBJ whole genome shotgun (WGS) entry which is preliminary data.</text>
</comment>
<keyword evidence="5" id="KW-1185">Reference proteome</keyword>
<evidence type="ECO:0000259" key="3">
    <source>
        <dbReference type="SMART" id="SM00829"/>
    </source>
</evidence>
<dbReference type="PANTHER" id="PTHR48106:SF8">
    <property type="entry name" value="OS02G0805600 PROTEIN"/>
    <property type="match status" value="1"/>
</dbReference>
<dbReference type="SMART" id="SM00829">
    <property type="entry name" value="PKS_ER"/>
    <property type="match status" value="1"/>
</dbReference>
<keyword evidence="1" id="KW-0521">NADP</keyword>
<proteinExistence type="predicted"/>
<dbReference type="SUPFAM" id="SSF51735">
    <property type="entry name" value="NAD(P)-binding Rossmann-fold domains"/>
    <property type="match status" value="1"/>
</dbReference>
<evidence type="ECO:0000313" key="5">
    <source>
        <dbReference type="Proteomes" id="UP001500582"/>
    </source>
</evidence>
<dbReference type="CDD" id="cd05276">
    <property type="entry name" value="p53_inducible_oxidoreductase"/>
    <property type="match status" value="1"/>
</dbReference>
<accession>A0ABP8GQA2</accession>
<dbReference type="Pfam" id="PF08240">
    <property type="entry name" value="ADH_N"/>
    <property type="match status" value="1"/>
</dbReference>
<evidence type="ECO:0000256" key="1">
    <source>
        <dbReference type="ARBA" id="ARBA00022857"/>
    </source>
</evidence>
<name>A0ABP8GQA2_9SPHI</name>
<sequence length="326" mass="34870">MKAVVITQSGGPDVLQIEERPTPIPNPGEVLIKVAAAGLNRLDIFQRKGNYPAPQGVPQDILGLEVAGIIEALGDGVTRWQVGDRVCALLGGGGYAEYAAVAEGNCLPIPANLTFEEAASLPETYFTVWSNVFDRCGFKAGESVLVHGGSSGIGVATIQMVTAMGGEVYVTAGDDAKCAFCEKLGASRAINYKTESFKEVIHIATNGRGVDIILDSIGDDYTANNIASLADDGRLVHINTIHGKDVQIDLALIMHKRLTITGSKLRTRHTGFKTAIAQQLEQHIWPHLSSGKIRPVIYKTFPVNRAADAHRLMESSAHTGKIVLTF</sequence>
<dbReference type="InterPro" id="IPR013149">
    <property type="entry name" value="ADH-like_C"/>
</dbReference>
<dbReference type="SUPFAM" id="SSF50129">
    <property type="entry name" value="GroES-like"/>
    <property type="match status" value="1"/>
</dbReference>
<dbReference type="Pfam" id="PF00107">
    <property type="entry name" value="ADH_zinc_N"/>
    <property type="match status" value="1"/>
</dbReference>
<dbReference type="RefSeq" id="WP_345212172.1">
    <property type="nucleotide sequence ID" value="NZ_BAABFT010000008.1"/>
</dbReference>
<protein>
    <submittedName>
        <fullName evidence="4">NAD(P)H-quinone oxidoreductase</fullName>
    </submittedName>
</protein>
<feature type="domain" description="Enoyl reductase (ER)" evidence="3">
    <location>
        <begin position="10"/>
        <end position="324"/>
    </location>
</feature>
<dbReference type="EMBL" id="BAABFT010000008">
    <property type="protein sequence ID" value="GAA4328364.1"/>
    <property type="molecule type" value="Genomic_DNA"/>
</dbReference>
<dbReference type="Gene3D" id="3.40.50.720">
    <property type="entry name" value="NAD(P)-binding Rossmann-like Domain"/>
    <property type="match status" value="1"/>
</dbReference>
<gene>
    <name evidence="4" type="ORF">GCM10023149_32350</name>
</gene>
<evidence type="ECO:0000256" key="2">
    <source>
        <dbReference type="ARBA" id="ARBA00023002"/>
    </source>
</evidence>
<organism evidence="4 5">
    <name type="scientific">Mucilaginibacter gynuensis</name>
    <dbReference type="NCBI Taxonomy" id="1302236"/>
    <lineage>
        <taxon>Bacteria</taxon>
        <taxon>Pseudomonadati</taxon>
        <taxon>Bacteroidota</taxon>
        <taxon>Sphingobacteriia</taxon>
        <taxon>Sphingobacteriales</taxon>
        <taxon>Sphingobacteriaceae</taxon>
        <taxon>Mucilaginibacter</taxon>
    </lineage>
</organism>
<keyword evidence="2" id="KW-0560">Oxidoreductase</keyword>
<dbReference type="InterPro" id="IPR011032">
    <property type="entry name" value="GroES-like_sf"/>
</dbReference>